<dbReference type="PANTHER" id="PTHR48100">
    <property type="entry name" value="BROAD-SPECIFICITY PHOSPHATASE YOR283W-RELATED"/>
    <property type="match status" value="1"/>
</dbReference>
<protein>
    <recommendedName>
        <fullName evidence="4">Phosphoglycerate mutase-like protein 1</fullName>
    </recommendedName>
</protein>
<sequence length="564" mass="63887">MDATISPGLYPLHRCKTLHLVGVVAVRHAQGVHNVAGEIDHAAYSSEEYFDAHLTPLGWQQVDHLRNHVHETGLSKKVDLVIVSPLLRTMQTAVGVFGGEGYKDGIEVPSLMVANAGQSDRPEISSLNCPPFVAVELCREHLIENDNDVLWKADTREKNEEVAARGMKFLSWLWTRKEKEIAIVTHSGFLYHTLSAFGSDCHPSVKDEICKHFANCELRSVVIIDRSMMGSDPATTNYPGKIPSGLDLPSDVADEKLPDEGKKMETIAASPHKILHLVRHAEGMHNLESDKSRDPLTSFEFLDAQLSSLGRQQVVAERKHVRETGLLDEVEVVIVSPMTRTLETAVGMFGGKEQADALDVSSCQDSNVNSKETSAIFNSRPRIVAYELCRERMGILECDKRASISQYRPRFPTVDFSLIENEDDVLWKSDERESNDEIQARTIKFLKWLWERKEQKIAVVSHGIFLQKAMIELVKNNNFYRLPLRGHPIKLERKNWYPLMDDEYARSRFKNCEIRSIAILHESMMESDAMISKQYYCGRIGKEMLQIRDSSNDKMAVEELEVTI</sequence>
<evidence type="ECO:0000313" key="2">
    <source>
        <dbReference type="EMBL" id="KAG8494039.1"/>
    </source>
</evidence>
<dbReference type="EMBL" id="JAHUZN010000005">
    <property type="protein sequence ID" value="KAG8494039.1"/>
    <property type="molecule type" value="Genomic_DNA"/>
</dbReference>
<dbReference type="AlphaFoldDB" id="A0A8J5YVV4"/>
<dbReference type="Proteomes" id="UP000701853">
    <property type="component" value="Chromosome 5"/>
</dbReference>
<evidence type="ECO:0000256" key="1">
    <source>
        <dbReference type="ARBA" id="ARBA00038362"/>
    </source>
</evidence>
<dbReference type="Gene3D" id="3.40.50.1240">
    <property type="entry name" value="Phosphoglycerate mutase-like"/>
    <property type="match status" value="2"/>
</dbReference>
<dbReference type="InterPro" id="IPR013078">
    <property type="entry name" value="His_Pase_superF_clade-1"/>
</dbReference>
<reference evidence="2 3" key="1">
    <citation type="journal article" date="2021" name="bioRxiv">
        <title>The Gossypium anomalum genome as a resource for cotton improvement and evolutionary analysis of hybrid incompatibility.</title>
        <authorList>
            <person name="Grover C.E."/>
            <person name="Yuan D."/>
            <person name="Arick M.A."/>
            <person name="Miller E.R."/>
            <person name="Hu G."/>
            <person name="Peterson D.G."/>
            <person name="Wendel J.F."/>
            <person name="Udall J.A."/>
        </authorList>
    </citation>
    <scope>NUCLEOTIDE SEQUENCE [LARGE SCALE GENOMIC DNA]</scope>
    <source>
        <strain evidence="2">JFW-Udall</strain>
        <tissue evidence="2">Leaf</tissue>
    </source>
</reference>
<dbReference type="CDD" id="cd07067">
    <property type="entry name" value="HP_PGM_like"/>
    <property type="match status" value="2"/>
</dbReference>
<dbReference type="Pfam" id="PF00300">
    <property type="entry name" value="His_Phos_1"/>
    <property type="match status" value="1"/>
</dbReference>
<name>A0A8J5YVV4_9ROSI</name>
<accession>A0A8J5YVV4</accession>
<dbReference type="SUPFAM" id="SSF53254">
    <property type="entry name" value="Phosphoglycerate mutase-like"/>
    <property type="match status" value="2"/>
</dbReference>
<dbReference type="SMART" id="SM00855">
    <property type="entry name" value="PGAM"/>
    <property type="match status" value="2"/>
</dbReference>
<evidence type="ECO:0008006" key="4">
    <source>
        <dbReference type="Google" id="ProtNLM"/>
    </source>
</evidence>
<evidence type="ECO:0000313" key="3">
    <source>
        <dbReference type="Proteomes" id="UP000701853"/>
    </source>
</evidence>
<dbReference type="InterPro" id="IPR029033">
    <property type="entry name" value="His_PPase_superfam"/>
</dbReference>
<comment type="caution">
    <text evidence="2">The sequence shown here is derived from an EMBL/GenBank/DDBJ whole genome shotgun (WGS) entry which is preliminary data.</text>
</comment>
<dbReference type="GO" id="GO:0005737">
    <property type="term" value="C:cytoplasm"/>
    <property type="evidence" value="ECO:0007669"/>
    <property type="project" value="TreeGrafter"/>
</dbReference>
<dbReference type="GO" id="GO:0016791">
    <property type="term" value="F:phosphatase activity"/>
    <property type="evidence" value="ECO:0007669"/>
    <property type="project" value="TreeGrafter"/>
</dbReference>
<proteinExistence type="inferred from homology"/>
<keyword evidence="3" id="KW-1185">Reference proteome</keyword>
<dbReference type="PANTHER" id="PTHR48100:SF13">
    <property type="entry name" value="PHOSPHOGLYCERATE MUTASE-LIKE PROTEIN 1 ISOFORM X1"/>
    <property type="match status" value="1"/>
</dbReference>
<dbReference type="InterPro" id="IPR050275">
    <property type="entry name" value="PGM_Phosphatase"/>
</dbReference>
<gene>
    <name evidence="2" type="ORF">CXB51_011583</name>
</gene>
<organism evidence="2 3">
    <name type="scientific">Gossypium anomalum</name>
    <dbReference type="NCBI Taxonomy" id="47600"/>
    <lineage>
        <taxon>Eukaryota</taxon>
        <taxon>Viridiplantae</taxon>
        <taxon>Streptophyta</taxon>
        <taxon>Embryophyta</taxon>
        <taxon>Tracheophyta</taxon>
        <taxon>Spermatophyta</taxon>
        <taxon>Magnoliopsida</taxon>
        <taxon>eudicotyledons</taxon>
        <taxon>Gunneridae</taxon>
        <taxon>Pentapetalae</taxon>
        <taxon>rosids</taxon>
        <taxon>malvids</taxon>
        <taxon>Malvales</taxon>
        <taxon>Malvaceae</taxon>
        <taxon>Malvoideae</taxon>
        <taxon>Gossypium</taxon>
    </lineage>
</organism>
<comment type="similarity">
    <text evidence="1">Belongs to the phosphoglycerate mutase family.</text>
</comment>
<dbReference type="OrthoDB" id="496981at2759"/>